<dbReference type="Pfam" id="PF03004">
    <property type="entry name" value="Transposase_24"/>
    <property type="match status" value="1"/>
</dbReference>
<feature type="coiled-coil region" evidence="1">
    <location>
        <begin position="400"/>
        <end position="434"/>
    </location>
</feature>
<comment type="caution">
    <text evidence="3">The sequence shown here is derived from an EMBL/GenBank/DDBJ whole genome shotgun (WGS) entry which is preliminary data.</text>
</comment>
<feature type="region of interest" description="Disordered" evidence="2">
    <location>
        <begin position="1"/>
        <end position="83"/>
    </location>
</feature>
<sequence>MARKGRFTKKAKSGPACQQSQKAPASVPSPTSALHQDDSEIPQASCGSVHTTVRPFRPPRSEPRPAPQTRTYSSQNSEPGHLNLDANAQEVDSIDQEVDDSFVASKAQSRKGRKTTEYWTVKTIDSNGTIKPAKLSVREAMERPNGRRIVLRFNNEKQAVGDEAGLLSGVLGMLGSDYGKFPICEESWRHVTTKEKVYFECVKQIFEFDEDSDGVIKKNILKSMGKSWKDTRLRLYDDYYEPTLSTEENIENHPPGIDRDHWRWYLDYRAKPETKEKCRKNALNRKKQLYTHTGGSKSLARRREEESEQEGRIVSRGELWVKVHKRRDGSYINDEAREIGERLLEIEQQDETSRVLSQNDSLAQVFGREKPGRVRGMGIGPTPSQLFGTNLQPSVNRVLEEETQRKLNELQTELEAEKLKRKAMEDEAAADKKRIKVMESALIYLFQRQGEELPPEIAAEMCSVE</sequence>
<accession>A0A445AZR8</accession>
<feature type="region of interest" description="Disordered" evidence="2">
    <location>
        <begin position="280"/>
        <end position="308"/>
    </location>
</feature>
<dbReference type="PANTHER" id="PTHR33144">
    <property type="entry name" value="OS10G0409366 PROTEIN-RELATED"/>
    <property type="match status" value="1"/>
</dbReference>
<dbReference type="Proteomes" id="UP000289738">
    <property type="component" value="Chromosome B01"/>
</dbReference>
<keyword evidence="1" id="KW-0175">Coiled coil</keyword>
<keyword evidence="4" id="KW-1185">Reference proteome</keyword>
<feature type="compositionally biased region" description="Basic residues" evidence="2">
    <location>
        <begin position="1"/>
        <end position="12"/>
    </location>
</feature>
<gene>
    <name evidence="3" type="ORF">Ahy_B01g056845</name>
</gene>
<dbReference type="PANTHER" id="PTHR33144:SF45">
    <property type="entry name" value="TRANSPOSASE TNP1_EN_SPM-LIKE DOMAIN-CONTAINING PROTEIN"/>
    <property type="match status" value="1"/>
</dbReference>
<dbReference type="InterPro" id="IPR004252">
    <property type="entry name" value="Probable_transposase_24"/>
</dbReference>
<dbReference type="STRING" id="3818.A0A445AZR8"/>
<evidence type="ECO:0000313" key="4">
    <source>
        <dbReference type="Proteomes" id="UP000289738"/>
    </source>
</evidence>
<organism evidence="3 4">
    <name type="scientific">Arachis hypogaea</name>
    <name type="common">Peanut</name>
    <dbReference type="NCBI Taxonomy" id="3818"/>
    <lineage>
        <taxon>Eukaryota</taxon>
        <taxon>Viridiplantae</taxon>
        <taxon>Streptophyta</taxon>
        <taxon>Embryophyta</taxon>
        <taxon>Tracheophyta</taxon>
        <taxon>Spermatophyta</taxon>
        <taxon>Magnoliopsida</taxon>
        <taxon>eudicotyledons</taxon>
        <taxon>Gunneridae</taxon>
        <taxon>Pentapetalae</taxon>
        <taxon>rosids</taxon>
        <taxon>fabids</taxon>
        <taxon>Fabales</taxon>
        <taxon>Fabaceae</taxon>
        <taxon>Papilionoideae</taxon>
        <taxon>50 kb inversion clade</taxon>
        <taxon>dalbergioids sensu lato</taxon>
        <taxon>Dalbergieae</taxon>
        <taxon>Pterocarpus clade</taxon>
        <taxon>Arachis</taxon>
    </lineage>
</organism>
<protein>
    <submittedName>
        <fullName evidence="3">Uncharacterized protein</fullName>
    </submittedName>
</protein>
<name>A0A445AZR8_ARAHY</name>
<proteinExistence type="predicted"/>
<reference evidence="3 4" key="1">
    <citation type="submission" date="2019-01" db="EMBL/GenBank/DDBJ databases">
        <title>Sequencing of cultivated peanut Arachis hypogaea provides insights into genome evolution and oil improvement.</title>
        <authorList>
            <person name="Chen X."/>
        </authorList>
    </citation>
    <scope>NUCLEOTIDE SEQUENCE [LARGE SCALE GENOMIC DNA]</scope>
    <source>
        <strain evidence="4">cv. Fuhuasheng</strain>
        <tissue evidence="3">Leaves</tissue>
    </source>
</reference>
<evidence type="ECO:0000256" key="2">
    <source>
        <dbReference type="SAM" id="MobiDB-lite"/>
    </source>
</evidence>
<evidence type="ECO:0000256" key="1">
    <source>
        <dbReference type="SAM" id="Coils"/>
    </source>
</evidence>
<evidence type="ECO:0000313" key="3">
    <source>
        <dbReference type="EMBL" id="RYR31901.1"/>
    </source>
</evidence>
<dbReference type="EMBL" id="SDMP01000011">
    <property type="protein sequence ID" value="RYR31901.1"/>
    <property type="molecule type" value="Genomic_DNA"/>
</dbReference>
<dbReference type="AlphaFoldDB" id="A0A445AZR8"/>
<feature type="compositionally biased region" description="Polar residues" evidence="2">
    <location>
        <begin position="16"/>
        <end position="34"/>
    </location>
</feature>
<feature type="compositionally biased region" description="Polar residues" evidence="2">
    <location>
        <begin position="68"/>
        <end position="78"/>
    </location>
</feature>
<feature type="compositionally biased region" description="Basic residues" evidence="2">
    <location>
        <begin position="280"/>
        <end position="289"/>
    </location>
</feature>